<gene>
    <name evidence="2" type="ORF">METZ01_LOCUS67641</name>
</gene>
<dbReference type="EMBL" id="UINC01004501">
    <property type="protein sequence ID" value="SVA14787.1"/>
    <property type="molecule type" value="Genomic_DNA"/>
</dbReference>
<protein>
    <recommendedName>
        <fullName evidence="1">CN hydrolase domain-containing protein</fullName>
    </recommendedName>
</protein>
<feature type="domain" description="CN hydrolase" evidence="1">
    <location>
        <begin position="1"/>
        <end position="52"/>
    </location>
</feature>
<dbReference type="Pfam" id="PF00795">
    <property type="entry name" value="CN_hydrolase"/>
    <property type="match status" value="1"/>
</dbReference>
<dbReference type="SUPFAM" id="SSF56317">
    <property type="entry name" value="Carbon-nitrogen hydrolase"/>
    <property type="match status" value="1"/>
</dbReference>
<feature type="non-terminal residue" evidence="2">
    <location>
        <position position="52"/>
    </location>
</feature>
<proteinExistence type="predicted"/>
<dbReference type="InterPro" id="IPR003010">
    <property type="entry name" value="C-N_Hydrolase"/>
</dbReference>
<name>A0A381TJ43_9ZZZZ</name>
<dbReference type="Gene3D" id="3.60.110.10">
    <property type="entry name" value="Carbon-nitrogen hydrolase"/>
    <property type="match status" value="1"/>
</dbReference>
<organism evidence="2">
    <name type="scientific">marine metagenome</name>
    <dbReference type="NCBI Taxonomy" id="408172"/>
    <lineage>
        <taxon>unclassified sequences</taxon>
        <taxon>metagenomes</taxon>
        <taxon>ecological metagenomes</taxon>
    </lineage>
</organism>
<dbReference type="InterPro" id="IPR036526">
    <property type="entry name" value="C-N_Hydrolase_sf"/>
</dbReference>
<dbReference type="PROSITE" id="PS50263">
    <property type="entry name" value="CN_HYDROLASE"/>
    <property type="match status" value="1"/>
</dbReference>
<dbReference type="AlphaFoldDB" id="A0A381TJ43"/>
<reference evidence="2" key="1">
    <citation type="submission" date="2018-05" db="EMBL/GenBank/DDBJ databases">
        <authorList>
            <person name="Lanie J.A."/>
            <person name="Ng W.-L."/>
            <person name="Kazmierczak K.M."/>
            <person name="Andrzejewski T.M."/>
            <person name="Davidsen T.M."/>
            <person name="Wayne K.J."/>
            <person name="Tettelin H."/>
            <person name="Glass J.I."/>
            <person name="Rusch D."/>
            <person name="Podicherti R."/>
            <person name="Tsui H.-C.T."/>
            <person name="Winkler M.E."/>
        </authorList>
    </citation>
    <scope>NUCLEOTIDE SEQUENCE</scope>
</reference>
<evidence type="ECO:0000259" key="1">
    <source>
        <dbReference type="PROSITE" id="PS50263"/>
    </source>
</evidence>
<evidence type="ECO:0000313" key="2">
    <source>
        <dbReference type="EMBL" id="SVA14787.1"/>
    </source>
</evidence>
<feature type="non-terminal residue" evidence="2">
    <location>
        <position position="1"/>
    </location>
</feature>
<sequence length="52" mass="5854">VKVVLAQINPTVGSLKNNAQRIIEIIREYTLKCDLIIFPEMALTGYPPQDLL</sequence>
<accession>A0A381TJ43</accession>